<feature type="binding site" evidence="5">
    <location>
        <position position="205"/>
    </location>
    <ligand>
        <name>Mg(2+)</name>
        <dbReference type="ChEBI" id="CHEBI:18420"/>
        <label>1</label>
        <note>catalytic</note>
    </ligand>
</feature>
<dbReference type="RefSeq" id="WP_109906392.1">
    <property type="nucleotide sequence ID" value="NZ_QGLE01000007.1"/>
</dbReference>
<evidence type="ECO:0000313" key="7">
    <source>
        <dbReference type="Proteomes" id="UP000245461"/>
    </source>
</evidence>
<dbReference type="AlphaFoldDB" id="A0A317E406"/>
<dbReference type="Gene3D" id="3.40.190.80">
    <property type="match status" value="1"/>
</dbReference>
<feature type="binding site" evidence="5">
    <location>
        <position position="66"/>
    </location>
    <ligand>
        <name>Mg(2+)</name>
        <dbReference type="ChEBI" id="CHEBI:18420"/>
        <label>1</label>
        <note>catalytic</note>
    </ligand>
</feature>
<organism evidence="6 7">
    <name type="scientific">Zavarzinia aquatilis</name>
    <dbReference type="NCBI Taxonomy" id="2211142"/>
    <lineage>
        <taxon>Bacteria</taxon>
        <taxon>Pseudomonadati</taxon>
        <taxon>Pseudomonadota</taxon>
        <taxon>Alphaproteobacteria</taxon>
        <taxon>Rhodospirillales</taxon>
        <taxon>Zavarziniaceae</taxon>
        <taxon>Zavarzinia</taxon>
    </lineage>
</organism>
<dbReference type="GO" id="GO:0046854">
    <property type="term" value="P:phosphatidylinositol phosphate biosynthetic process"/>
    <property type="evidence" value="ECO:0007669"/>
    <property type="project" value="InterPro"/>
</dbReference>
<dbReference type="SUPFAM" id="SSF56655">
    <property type="entry name" value="Carbohydrate phosphatase"/>
    <property type="match status" value="1"/>
</dbReference>
<proteinExistence type="inferred from homology"/>
<feature type="binding site" evidence="5">
    <location>
        <position position="86"/>
    </location>
    <ligand>
        <name>Mg(2+)</name>
        <dbReference type="ChEBI" id="CHEBI:18420"/>
        <label>1</label>
        <note>catalytic</note>
    </ligand>
</feature>
<comment type="cofactor">
    <cofactor evidence="5">
        <name>Mg(2+)</name>
        <dbReference type="ChEBI" id="CHEBI:18420"/>
    </cofactor>
</comment>
<comment type="caution">
    <text evidence="6">The sequence shown here is derived from an EMBL/GenBank/DDBJ whole genome shotgun (WGS) entry which is preliminary data.</text>
</comment>
<comment type="similarity">
    <text evidence="1">Belongs to the inositol monophosphatase superfamily.</text>
</comment>
<name>A0A317E406_9PROT</name>
<dbReference type="GO" id="GO:0046872">
    <property type="term" value="F:metal ion binding"/>
    <property type="evidence" value="ECO:0007669"/>
    <property type="project" value="UniProtKB-KW"/>
</dbReference>
<dbReference type="PROSITE" id="PS00629">
    <property type="entry name" value="IMP_1"/>
    <property type="match status" value="1"/>
</dbReference>
<accession>A0A317E406</accession>
<protein>
    <submittedName>
        <fullName evidence="6">3'(2'),5'-bisphosphate nucleotidase CysQ</fullName>
    </submittedName>
</protein>
<dbReference type="InterPro" id="IPR000760">
    <property type="entry name" value="Inositol_monophosphatase-like"/>
</dbReference>
<dbReference type="Proteomes" id="UP000245461">
    <property type="component" value="Unassembled WGS sequence"/>
</dbReference>
<evidence type="ECO:0000313" key="6">
    <source>
        <dbReference type="EMBL" id="PWR21312.1"/>
    </source>
</evidence>
<dbReference type="GO" id="GO:0007165">
    <property type="term" value="P:signal transduction"/>
    <property type="evidence" value="ECO:0007669"/>
    <property type="project" value="TreeGrafter"/>
</dbReference>
<dbReference type="PRINTS" id="PR00377">
    <property type="entry name" value="IMPHPHTASES"/>
</dbReference>
<feature type="binding site" evidence="5">
    <location>
        <position position="87"/>
    </location>
    <ligand>
        <name>Mg(2+)</name>
        <dbReference type="ChEBI" id="CHEBI:18420"/>
        <label>1</label>
        <note>catalytic</note>
    </ligand>
</feature>
<dbReference type="CDD" id="cd01638">
    <property type="entry name" value="CysQ"/>
    <property type="match status" value="1"/>
</dbReference>
<keyword evidence="4 5" id="KW-0460">Magnesium</keyword>
<reference evidence="6 7" key="1">
    <citation type="submission" date="2018-05" db="EMBL/GenBank/DDBJ databases">
        <title>Zavarzinia sp. HR-AS.</title>
        <authorList>
            <person name="Lee Y."/>
            <person name="Jeon C.O."/>
        </authorList>
    </citation>
    <scope>NUCLEOTIDE SEQUENCE [LARGE SCALE GENOMIC DNA]</scope>
    <source>
        <strain evidence="6 7">HR-AS</strain>
    </source>
</reference>
<dbReference type="PANTHER" id="PTHR20854:SF4">
    <property type="entry name" value="INOSITOL-1-MONOPHOSPHATASE-RELATED"/>
    <property type="match status" value="1"/>
</dbReference>
<dbReference type="GO" id="GO:0008934">
    <property type="term" value="F:inositol monophosphate 1-phosphatase activity"/>
    <property type="evidence" value="ECO:0007669"/>
    <property type="project" value="TreeGrafter"/>
</dbReference>
<dbReference type="InterPro" id="IPR020550">
    <property type="entry name" value="Inositol_monophosphatase_CS"/>
</dbReference>
<evidence type="ECO:0000256" key="5">
    <source>
        <dbReference type="PIRSR" id="PIRSR600760-2"/>
    </source>
</evidence>
<evidence type="ECO:0000256" key="2">
    <source>
        <dbReference type="ARBA" id="ARBA00022723"/>
    </source>
</evidence>
<keyword evidence="2 5" id="KW-0479">Metal-binding</keyword>
<keyword evidence="7" id="KW-1185">Reference proteome</keyword>
<dbReference type="OrthoDB" id="9785695at2"/>
<keyword evidence="3" id="KW-0378">Hydrolase</keyword>
<feature type="binding site" evidence="5">
    <location>
        <position position="84"/>
    </location>
    <ligand>
        <name>Mg(2+)</name>
        <dbReference type="ChEBI" id="CHEBI:18420"/>
        <label>1</label>
        <note>catalytic</note>
    </ligand>
</feature>
<dbReference type="PROSITE" id="PS00630">
    <property type="entry name" value="IMP_2"/>
    <property type="match status" value="1"/>
</dbReference>
<dbReference type="Pfam" id="PF00459">
    <property type="entry name" value="Inositol_P"/>
    <property type="match status" value="1"/>
</dbReference>
<gene>
    <name evidence="6" type="ORF">DKG74_12770</name>
</gene>
<dbReference type="GO" id="GO:0006020">
    <property type="term" value="P:inositol metabolic process"/>
    <property type="evidence" value="ECO:0007669"/>
    <property type="project" value="TreeGrafter"/>
</dbReference>
<evidence type="ECO:0000256" key="4">
    <source>
        <dbReference type="ARBA" id="ARBA00022842"/>
    </source>
</evidence>
<dbReference type="PANTHER" id="PTHR20854">
    <property type="entry name" value="INOSITOL MONOPHOSPHATASE"/>
    <property type="match status" value="1"/>
</dbReference>
<dbReference type="Gene3D" id="3.30.540.10">
    <property type="entry name" value="Fructose-1,6-Bisphosphatase, subunit A, domain 1"/>
    <property type="match status" value="1"/>
</dbReference>
<dbReference type="EMBL" id="QGLE01000007">
    <property type="protein sequence ID" value="PWR21312.1"/>
    <property type="molecule type" value="Genomic_DNA"/>
</dbReference>
<sequence length="270" mass="28754">MSGDDLPLLIDAARAAGALALHYQDRGYDIREKPGQGPVTDADMAVDALLRDTLSKARPDYGWLSEESTDDPARLLAPRLFVVDPIDGTRAFIKKRPLYAVSLAVVEGGRPVAGVVFNPATGELFDAAAGQGARLNGDAIRVSDRDAIDGARLVGPADMFRSRFWPTPWPTIDISPSSSIAYALCQVAGGLSHGSVSLTGKSDWDIAAADLIVREAGGIASTHEGEGFVYNRPSTRHRNVISAGPRLHRALLTKLSEFNPPPDVARAMMG</sequence>
<evidence type="ECO:0000256" key="1">
    <source>
        <dbReference type="ARBA" id="ARBA00009759"/>
    </source>
</evidence>
<evidence type="ECO:0000256" key="3">
    <source>
        <dbReference type="ARBA" id="ARBA00022801"/>
    </source>
</evidence>
<dbReference type="InterPro" id="IPR020583">
    <property type="entry name" value="Inositol_monoP_metal-BS"/>
</dbReference>